<evidence type="ECO:0000313" key="1">
    <source>
        <dbReference type="EMBL" id="RGB16477.1"/>
    </source>
</evidence>
<dbReference type="Proteomes" id="UP000260504">
    <property type="component" value="Unassembled WGS sequence"/>
</dbReference>
<dbReference type="EMBL" id="NVYQ01000094">
    <property type="protein sequence ID" value="RGB16477.1"/>
    <property type="molecule type" value="Genomic_DNA"/>
</dbReference>
<name>A0A1V3SNQ8_NEIME</name>
<gene>
    <name evidence="1" type="ORF">CIJ84_06585</name>
    <name evidence="3" type="ORF">COH52_10870</name>
    <name evidence="2" type="ORF">COI09_01105</name>
</gene>
<protein>
    <submittedName>
        <fullName evidence="3">Uncharacterized protein</fullName>
    </submittedName>
</protein>
<dbReference type="EMBL" id="NWXB01000001">
    <property type="protein sequence ID" value="RQJ68841.1"/>
    <property type="molecule type" value="Genomic_DNA"/>
</dbReference>
<reference evidence="5 6" key="2">
    <citation type="submission" date="2017-09" db="EMBL/GenBank/DDBJ databases">
        <title>Phenotypic and genotypic characterization of Colombian isolates of Neisseria meningitidis recovered from invasive disease.</title>
        <authorList>
            <person name="Duarte C."/>
            <person name="Gabastou J.M."/>
            <person name="Moreno J."/>
        </authorList>
    </citation>
    <scope>NUCLEOTIDE SEQUENCE [LARGE SCALE GENOMIC DNA]</scope>
    <source>
        <strain evidence="3 5">INS-Nm1012</strain>
        <strain evidence="2 6">INS-Nm1124</strain>
    </source>
</reference>
<dbReference type="AlphaFoldDB" id="A0A1V3SNQ8"/>
<evidence type="ECO:0000313" key="6">
    <source>
        <dbReference type="Proteomes" id="UP000283829"/>
    </source>
</evidence>
<dbReference type="Proteomes" id="UP000283666">
    <property type="component" value="Unassembled WGS sequence"/>
</dbReference>
<evidence type="ECO:0000313" key="3">
    <source>
        <dbReference type="EMBL" id="RQK76826.1"/>
    </source>
</evidence>
<comment type="caution">
    <text evidence="3">The sequence shown here is derived from an EMBL/GenBank/DDBJ whole genome shotgun (WGS) entry which is preliminary data.</text>
</comment>
<reference evidence="1 4" key="1">
    <citation type="submission" date="2017-08" db="EMBL/GenBank/DDBJ databases">
        <title>Meningococcal Conjunctivitis and Endemic Carriage at a Military Recruit Training Center.</title>
        <authorList>
            <person name="Bobb A.J."/>
            <person name="Galac M.R."/>
            <person name="Snesrud E."/>
            <person name="Clagett C.D."/>
        </authorList>
    </citation>
    <scope>NUCLEOTIDE SEQUENCE [LARGE SCALE GENOMIC DNA]</scope>
    <source>
        <strain evidence="1 4">MRSN431200</strain>
    </source>
</reference>
<evidence type="ECO:0000313" key="2">
    <source>
        <dbReference type="EMBL" id="RQJ68841.1"/>
    </source>
</evidence>
<evidence type="ECO:0000313" key="5">
    <source>
        <dbReference type="Proteomes" id="UP000283666"/>
    </source>
</evidence>
<dbReference type="EMBL" id="NWZY01000037">
    <property type="protein sequence ID" value="RQK76826.1"/>
    <property type="molecule type" value="Genomic_DNA"/>
</dbReference>
<organism evidence="3 5">
    <name type="scientific">Neisseria meningitidis</name>
    <dbReference type="NCBI Taxonomy" id="487"/>
    <lineage>
        <taxon>Bacteria</taxon>
        <taxon>Pseudomonadati</taxon>
        <taxon>Pseudomonadota</taxon>
        <taxon>Betaproteobacteria</taxon>
        <taxon>Neisseriales</taxon>
        <taxon>Neisseriaceae</taxon>
        <taxon>Neisseria</taxon>
    </lineage>
</organism>
<dbReference type="Proteomes" id="UP000283829">
    <property type="component" value="Unassembled WGS sequence"/>
</dbReference>
<proteinExistence type="predicted"/>
<evidence type="ECO:0000313" key="4">
    <source>
        <dbReference type="Proteomes" id="UP000260504"/>
    </source>
</evidence>
<sequence length="60" mass="6737">MFDTPPFGATGFGLVGLRRNFIRNRQGGGTFGKITRPSRTFLILRTNKRNQGGFLFQAVF</sequence>
<accession>A0A1V3SNQ8</accession>